<dbReference type="AlphaFoldDB" id="A0A5C7HG12"/>
<keyword evidence="3" id="KW-1185">Reference proteome</keyword>
<dbReference type="PANTHER" id="PTHR33430">
    <property type="entry name" value="MATERNAL EFFECT EMBRYO ARREST PROTEIN"/>
    <property type="match status" value="1"/>
</dbReference>
<comment type="caution">
    <text evidence="2">The sequence shown here is derived from an EMBL/GenBank/DDBJ whole genome shotgun (WGS) entry which is preliminary data.</text>
</comment>
<keyword evidence="1" id="KW-0472">Membrane</keyword>
<sequence length="284" mass="31497">MAFNIIFNGHDFSGICFIKSPCPFFHHNATLQQEQNQHSTMDDNGKTAAIMVGREEIISKTEILQKTLEDLVKVLERMNNSSGSGAKAGGFEDVEVHQKALDDLVNVNSLFTIAVFIGLSFATPNQHSLDSRPKCDPDSDIGKRLVVYEVISFACFLLSSLVAKSLKVVLNIRKKEHIEKDHTMIPDRLFRKWLLSEKWRAFLMVVTISASICGIWFLTFSMMNVIQIRVGKLACGSKYALSAVIPLFVVVLASQVIYAPSMMYGVFVTGSACGKCGDHDKPQA</sequence>
<feature type="transmembrane region" description="Helical" evidence="1">
    <location>
        <begin position="199"/>
        <end position="218"/>
    </location>
</feature>
<evidence type="ECO:0000313" key="2">
    <source>
        <dbReference type="EMBL" id="TXG55678.1"/>
    </source>
</evidence>
<organism evidence="2 3">
    <name type="scientific">Acer yangbiense</name>
    <dbReference type="NCBI Taxonomy" id="1000413"/>
    <lineage>
        <taxon>Eukaryota</taxon>
        <taxon>Viridiplantae</taxon>
        <taxon>Streptophyta</taxon>
        <taxon>Embryophyta</taxon>
        <taxon>Tracheophyta</taxon>
        <taxon>Spermatophyta</taxon>
        <taxon>Magnoliopsida</taxon>
        <taxon>eudicotyledons</taxon>
        <taxon>Gunneridae</taxon>
        <taxon>Pentapetalae</taxon>
        <taxon>rosids</taxon>
        <taxon>malvids</taxon>
        <taxon>Sapindales</taxon>
        <taxon>Sapindaceae</taxon>
        <taxon>Hippocastanoideae</taxon>
        <taxon>Acereae</taxon>
        <taxon>Acer</taxon>
    </lineage>
</organism>
<proteinExistence type="predicted"/>
<dbReference type="Proteomes" id="UP000323000">
    <property type="component" value="Chromosome 9"/>
</dbReference>
<reference evidence="3" key="1">
    <citation type="journal article" date="2019" name="Gigascience">
        <title>De novo genome assembly of the endangered Acer yangbiense, a plant species with extremely small populations endemic to Yunnan Province, China.</title>
        <authorList>
            <person name="Yang J."/>
            <person name="Wariss H.M."/>
            <person name="Tao L."/>
            <person name="Zhang R."/>
            <person name="Yun Q."/>
            <person name="Hollingsworth P."/>
            <person name="Dao Z."/>
            <person name="Luo G."/>
            <person name="Guo H."/>
            <person name="Ma Y."/>
            <person name="Sun W."/>
        </authorList>
    </citation>
    <scope>NUCLEOTIDE SEQUENCE [LARGE SCALE GENOMIC DNA]</scope>
    <source>
        <strain evidence="3">cv. Malutang</strain>
    </source>
</reference>
<keyword evidence="1" id="KW-1133">Transmembrane helix</keyword>
<evidence type="ECO:0000313" key="3">
    <source>
        <dbReference type="Proteomes" id="UP000323000"/>
    </source>
</evidence>
<keyword evidence="1" id="KW-0812">Transmembrane</keyword>
<feature type="transmembrane region" description="Helical" evidence="1">
    <location>
        <begin position="239"/>
        <end position="258"/>
    </location>
</feature>
<protein>
    <submittedName>
        <fullName evidence="2">Uncharacterized protein</fullName>
    </submittedName>
</protein>
<dbReference type="PANTHER" id="PTHR33430:SF1">
    <property type="entry name" value="PGG DOMAIN-CONTAINING PROTEIN"/>
    <property type="match status" value="1"/>
</dbReference>
<name>A0A5C7HG12_9ROSI</name>
<evidence type="ECO:0000256" key="1">
    <source>
        <dbReference type="SAM" id="Phobius"/>
    </source>
</evidence>
<dbReference type="OrthoDB" id="666653at2759"/>
<accession>A0A5C7HG12</accession>
<gene>
    <name evidence="2" type="ORF">EZV62_020934</name>
</gene>
<dbReference type="EMBL" id="VAHF01000009">
    <property type="protein sequence ID" value="TXG55678.1"/>
    <property type="molecule type" value="Genomic_DNA"/>
</dbReference>